<feature type="non-terminal residue" evidence="7">
    <location>
        <position position="1"/>
    </location>
</feature>
<reference evidence="7" key="1">
    <citation type="journal article" date="2016" name="Genome Biol. Evol.">
        <title>Gene Duplication and Gene Expression Changes Play a Role in the Evolution of Candidate Pollen Feeding Genes in Heliconius Butterflies.</title>
        <authorList>
            <person name="Smith G."/>
            <person name="Macias-Munoz A."/>
            <person name="Briscoe A.D."/>
        </authorList>
    </citation>
    <scope>NUCLEOTIDE SEQUENCE</scope>
</reference>
<dbReference type="SUPFAM" id="SSF56801">
    <property type="entry name" value="Acetyl-CoA synthetase-like"/>
    <property type="match status" value="1"/>
</dbReference>
<sequence>MALRNPTTDAVHWYMQELSSRVVAETGIPSDRHHLGKLILRGLKDDPEFILMIDGATDEKENFRLTLKRSVQCATAFRKLGIKHGDVILLMAPNHIHLTIPMYAALYIGAGVAGIDMTLGVNELHETFKFNQPKIIFCQKERQDDVESALKGLQFNSKIVTFDEGDKNIYFSDFLNKYGGDGSVDDFKASDFDPSETISLLIATSGTTGLPKSAAVTHKNFAVSVPFMWTMYDKFPTPTPLTIVFSPIQWYSALFQFVFSPIIRHTRLQSSLPMTQEHAYDIINKYKPRYAMASPNMLTTFFKAGERDKCDFSCFEVILAGGSAVLPGLIEEIKVASPNTQLMVIYGMSEISGLAFQFNSSRPTSLGRALPSVNYKLVNPETLEEVTEPNKAGELWLKGPGVFKGYYNNPEVTSQVLVEGGWIRTGDMLRRDEYFNFYFVERLKLLLKYRNHQISPLEIESVIAKHPSVFEVAVTGVPHKEHGDLPVAFVVPYNGHKVSEQEIKDLVKEELTDSKQLRGGVVFLETMPLTSTSKVNRQKLAAIAKNMRVD</sequence>
<dbReference type="InterPro" id="IPR045851">
    <property type="entry name" value="AMP-bd_C_sf"/>
</dbReference>
<protein>
    <submittedName>
        <fullName evidence="7">Luciferase-like 4</fullName>
    </submittedName>
</protein>
<dbReference type="InterPro" id="IPR025110">
    <property type="entry name" value="AMP-bd_C"/>
</dbReference>
<dbReference type="Pfam" id="PF00501">
    <property type="entry name" value="AMP-binding"/>
    <property type="match status" value="1"/>
</dbReference>
<dbReference type="FunFam" id="3.30.300.30:FF:000007">
    <property type="entry name" value="4-coumarate--CoA ligase 2"/>
    <property type="match status" value="1"/>
</dbReference>
<dbReference type="InterPro" id="IPR000873">
    <property type="entry name" value="AMP-dep_synth/lig_dom"/>
</dbReference>
<feature type="domain" description="AMP-binding enzyme C-terminal" evidence="6">
    <location>
        <begin position="458"/>
        <end position="534"/>
    </location>
</feature>
<feature type="non-terminal residue" evidence="7">
    <location>
        <position position="550"/>
    </location>
</feature>
<dbReference type="PROSITE" id="PS00455">
    <property type="entry name" value="AMP_BINDING"/>
    <property type="match status" value="1"/>
</dbReference>
<evidence type="ECO:0000256" key="4">
    <source>
        <dbReference type="ARBA" id="ARBA00023140"/>
    </source>
</evidence>
<dbReference type="Gene3D" id="3.30.300.30">
    <property type="match status" value="1"/>
</dbReference>
<comment type="similarity">
    <text evidence="2">Belongs to the ATP-dependent AMP-binding enzyme family.</text>
</comment>
<dbReference type="GO" id="GO:0005777">
    <property type="term" value="C:peroxisome"/>
    <property type="evidence" value="ECO:0007669"/>
    <property type="project" value="UniProtKB-SubCell"/>
</dbReference>
<dbReference type="InterPro" id="IPR020845">
    <property type="entry name" value="AMP-binding_CS"/>
</dbReference>
<dbReference type="AlphaFoldDB" id="A0A1B3TNZ4"/>
<dbReference type="PANTHER" id="PTHR24096">
    <property type="entry name" value="LONG-CHAIN-FATTY-ACID--COA LIGASE"/>
    <property type="match status" value="1"/>
</dbReference>
<proteinExistence type="evidence at transcript level"/>
<dbReference type="Gene3D" id="3.40.50.12780">
    <property type="entry name" value="N-terminal domain of ligase-like"/>
    <property type="match status" value="1"/>
</dbReference>
<dbReference type="PANTHER" id="PTHR24096:SF149">
    <property type="entry name" value="AMP-BINDING DOMAIN-CONTAINING PROTEIN-RELATED"/>
    <property type="match status" value="1"/>
</dbReference>
<accession>A0A1B3TNZ4</accession>
<evidence type="ECO:0000256" key="3">
    <source>
        <dbReference type="ARBA" id="ARBA00022598"/>
    </source>
</evidence>
<dbReference type="InterPro" id="IPR042099">
    <property type="entry name" value="ANL_N_sf"/>
</dbReference>
<evidence type="ECO:0000256" key="1">
    <source>
        <dbReference type="ARBA" id="ARBA00004275"/>
    </source>
</evidence>
<evidence type="ECO:0000259" key="5">
    <source>
        <dbReference type="Pfam" id="PF00501"/>
    </source>
</evidence>
<keyword evidence="3" id="KW-0436">Ligase</keyword>
<dbReference type="Pfam" id="PF13193">
    <property type="entry name" value="AMP-binding_C"/>
    <property type="match status" value="1"/>
</dbReference>
<evidence type="ECO:0000256" key="2">
    <source>
        <dbReference type="ARBA" id="ARBA00006432"/>
    </source>
</evidence>
<evidence type="ECO:0000313" key="7">
    <source>
        <dbReference type="EMBL" id="AOG75368.1"/>
    </source>
</evidence>
<feature type="domain" description="AMP-dependent synthetase/ligase" evidence="5">
    <location>
        <begin position="49"/>
        <end position="407"/>
    </location>
</feature>
<name>A0A1B3TNZ4_HELEA</name>
<evidence type="ECO:0000259" key="6">
    <source>
        <dbReference type="Pfam" id="PF13193"/>
    </source>
</evidence>
<dbReference type="GO" id="GO:0016405">
    <property type="term" value="F:CoA-ligase activity"/>
    <property type="evidence" value="ECO:0007669"/>
    <property type="project" value="TreeGrafter"/>
</dbReference>
<dbReference type="EMBL" id="KU925743">
    <property type="protein sequence ID" value="AOG75368.1"/>
    <property type="molecule type" value="mRNA"/>
</dbReference>
<organism evidence="7">
    <name type="scientific">Heliconius erato</name>
    <name type="common">Crimson patched longwing butterfly</name>
    <dbReference type="NCBI Taxonomy" id="33431"/>
    <lineage>
        <taxon>Eukaryota</taxon>
        <taxon>Metazoa</taxon>
        <taxon>Ecdysozoa</taxon>
        <taxon>Arthropoda</taxon>
        <taxon>Hexapoda</taxon>
        <taxon>Insecta</taxon>
        <taxon>Pterygota</taxon>
        <taxon>Neoptera</taxon>
        <taxon>Endopterygota</taxon>
        <taxon>Lepidoptera</taxon>
        <taxon>Glossata</taxon>
        <taxon>Ditrysia</taxon>
        <taxon>Papilionoidea</taxon>
        <taxon>Nymphalidae</taxon>
        <taxon>Heliconiinae</taxon>
        <taxon>Heliconiini</taxon>
        <taxon>Heliconius</taxon>
    </lineage>
</organism>
<keyword evidence="4" id="KW-0576">Peroxisome</keyword>
<comment type="subcellular location">
    <subcellularLocation>
        <location evidence="1">Peroxisome</location>
    </subcellularLocation>
</comment>